<evidence type="ECO:0000313" key="2">
    <source>
        <dbReference type="Proteomes" id="UP000294933"/>
    </source>
</evidence>
<proteinExistence type="predicted"/>
<accession>A0A4Y7PRX0</accession>
<dbReference type="EMBL" id="ML170212">
    <property type="protein sequence ID" value="TDL18124.1"/>
    <property type="molecule type" value="Genomic_DNA"/>
</dbReference>
<reference evidence="1 2" key="1">
    <citation type="submission" date="2018-06" db="EMBL/GenBank/DDBJ databases">
        <title>A transcriptomic atlas of mushroom development highlights an independent origin of complex multicellularity.</title>
        <authorList>
            <consortium name="DOE Joint Genome Institute"/>
            <person name="Krizsan K."/>
            <person name="Almasi E."/>
            <person name="Merenyi Z."/>
            <person name="Sahu N."/>
            <person name="Viragh M."/>
            <person name="Koszo T."/>
            <person name="Mondo S."/>
            <person name="Kiss B."/>
            <person name="Balint B."/>
            <person name="Kues U."/>
            <person name="Barry K."/>
            <person name="Hegedus J.C."/>
            <person name="Henrissat B."/>
            <person name="Johnson J."/>
            <person name="Lipzen A."/>
            <person name="Ohm R."/>
            <person name="Nagy I."/>
            <person name="Pangilinan J."/>
            <person name="Yan J."/>
            <person name="Xiong Y."/>
            <person name="Grigoriev I.V."/>
            <person name="Hibbett D.S."/>
            <person name="Nagy L.G."/>
        </authorList>
    </citation>
    <scope>NUCLEOTIDE SEQUENCE [LARGE SCALE GENOMIC DNA]</scope>
    <source>
        <strain evidence="1 2">SZMC22713</strain>
    </source>
</reference>
<gene>
    <name evidence="1" type="ORF">BD410DRAFT_901034</name>
</gene>
<evidence type="ECO:0000313" key="1">
    <source>
        <dbReference type="EMBL" id="TDL18124.1"/>
    </source>
</evidence>
<keyword evidence="2" id="KW-1185">Reference proteome</keyword>
<protein>
    <recommendedName>
        <fullName evidence="3">F-box domain-containing protein</fullName>
    </recommendedName>
</protein>
<dbReference type="AlphaFoldDB" id="A0A4Y7PRX0"/>
<organism evidence="1 2">
    <name type="scientific">Rickenella mellea</name>
    <dbReference type="NCBI Taxonomy" id="50990"/>
    <lineage>
        <taxon>Eukaryota</taxon>
        <taxon>Fungi</taxon>
        <taxon>Dikarya</taxon>
        <taxon>Basidiomycota</taxon>
        <taxon>Agaricomycotina</taxon>
        <taxon>Agaricomycetes</taxon>
        <taxon>Hymenochaetales</taxon>
        <taxon>Rickenellaceae</taxon>
        <taxon>Rickenella</taxon>
    </lineage>
</organism>
<name>A0A4Y7PRX0_9AGAM</name>
<dbReference type="STRING" id="50990.A0A4Y7PRX0"/>
<evidence type="ECO:0008006" key="3">
    <source>
        <dbReference type="Google" id="ProtNLM"/>
    </source>
</evidence>
<dbReference type="Proteomes" id="UP000294933">
    <property type="component" value="Unassembled WGS sequence"/>
</dbReference>
<sequence>MDLDATAFWIARSGLRPLSIGINLSRYRAYGPFLPQILGSIVSQSFRWKDIEMTIPVELESILLAPFAAGSLPHLANFTSTIPNPSSTTIHFLALHSAPRLQLLQSCAYHVHIDFRGRPHDIKSLRITDGGISLDDLVFCFTHCPLLSDLVVSVRSGPTTILPCEPSTTIELAYLRHVTLSLSTGADPGLLFDRLLLRALISLDLRMDVEGTADWPSLKSMLARSRPTLEVLMLDGVPIFETTLTECISYTPALTNLATTGVECTDTTLHALTLDESGTRGLCPLLERIDLENAEDCSPNVMIEMILSRRTRPESANITTRQRLKHLNFGLFELDNIRSNPHIAECEKDGMRLSNY</sequence>
<dbReference type="VEuPathDB" id="FungiDB:BD410DRAFT_901034"/>
<dbReference type="SUPFAM" id="SSF52047">
    <property type="entry name" value="RNI-like"/>
    <property type="match status" value="1"/>
</dbReference>